<organism evidence="2 3">
    <name type="scientific">Arachis hypogaea</name>
    <name type="common">Peanut</name>
    <dbReference type="NCBI Taxonomy" id="3818"/>
    <lineage>
        <taxon>Eukaryota</taxon>
        <taxon>Viridiplantae</taxon>
        <taxon>Streptophyta</taxon>
        <taxon>Embryophyta</taxon>
        <taxon>Tracheophyta</taxon>
        <taxon>Spermatophyta</taxon>
        <taxon>Magnoliopsida</taxon>
        <taxon>eudicotyledons</taxon>
        <taxon>Gunneridae</taxon>
        <taxon>Pentapetalae</taxon>
        <taxon>rosids</taxon>
        <taxon>fabids</taxon>
        <taxon>Fabales</taxon>
        <taxon>Fabaceae</taxon>
        <taxon>Papilionoideae</taxon>
        <taxon>50 kb inversion clade</taxon>
        <taxon>dalbergioids sensu lato</taxon>
        <taxon>Dalbergieae</taxon>
        <taxon>Pterocarpus clade</taxon>
        <taxon>Arachis</taxon>
    </lineage>
</organism>
<dbReference type="PANTHER" id="PTHR46033:SF8">
    <property type="entry name" value="PROTEIN MAINTENANCE OF MERISTEMS-LIKE"/>
    <property type="match status" value="1"/>
</dbReference>
<gene>
    <name evidence="2" type="ORF">DS421_19g646920</name>
</gene>
<dbReference type="Proteomes" id="UP000464620">
    <property type="component" value="Chromosome B09"/>
</dbReference>
<dbReference type="InterPro" id="IPR019557">
    <property type="entry name" value="AminoTfrase-like_pln_mobile"/>
</dbReference>
<dbReference type="Pfam" id="PF10536">
    <property type="entry name" value="PMD"/>
    <property type="match status" value="1"/>
</dbReference>
<name>A0A6B9V5X9_ARAHY</name>
<dbReference type="PANTHER" id="PTHR46033">
    <property type="entry name" value="PROTEIN MAIN-LIKE 2"/>
    <property type="match status" value="1"/>
</dbReference>
<protein>
    <recommendedName>
        <fullName evidence="1">Aminotransferase-like plant mobile domain-containing protein</fullName>
    </recommendedName>
</protein>
<accession>A0A6B9V5X9</accession>
<dbReference type="GO" id="GO:0010073">
    <property type="term" value="P:meristem maintenance"/>
    <property type="evidence" value="ECO:0007669"/>
    <property type="project" value="InterPro"/>
</dbReference>
<dbReference type="InterPro" id="IPR044824">
    <property type="entry name" value="MAIN-like"/>
</dbReference>
<proteinExistence type="predicted"/>
<evidence type="ECO:0000313" key="3">
    <source>
        <dbReference type="Proteomes" id="UP000464620"/>
    </source>
</evidence>
<feature type="domain" description="Aminotransferase-like plant mobile" evidence="1">
    <location>
        <begin position="97"/>
        <end position="288"/>
    </location>
</feature>
<reference evidence="2 3" key="1">
    <citation type="submission" date="2020-01" db="EMBL/GenBank/DDBJ databases">
        <title>Genome sequence of Arachis hypogaea, cultivar Shitouqi.</title>
        <authorList>
            <person name="Zhuang W."/>
            <person name="Chen H."/>
            <person name="Varshney R."/>
            <person name="Wang D."/>
            <person name="Ming R."/>
        </authorList>
    </citation>
    <scope>NUCLEOTIDE SEQUENCE [LARGE SCALE GENOMIC DNA]</scope>
    <source>
        <tissue evidence="2">Young leaf</tissue>
    </source>
</reference>
<evidence type="ECO:0000259" key="1">
    <source>
        <dbReference type="Pfam" id="PF10536"/>
    </source>
</evidence>
<evidence type="ECO:0000313" key="2">
    <source>
        <dbReference type="EMBL" id="QHN76780.1"/>
    </source>
</evidence>
<sequence length="291" mass="34316">MARQVENDVDINRLNETTHYAGAADFERPRLLLPRRVSHTLPPPDAIVPYLVEAGFGDTVPLRNFIFDNSLISALVERWRPETHMWYHTETKESFTLKLVWLRDRVHQMPQTEDPESFRQYARCYIMLLIGGYLITDKSNKSGAPSAFFWGSAVLVWMYQSLSLAAQRDVTDINGCTPLLMSWIYQRFPQWCPPDRGVYQYPLATRLVRLPQQSRDQHEARVLRWRVSLDRLRFDEFAWKVYDDPALQALCPPWFREEEEWGTWLSAVPLLCFNIVRFHHVDRVKQQFIGE</sequence>
<dbReference type="AlphaFoldDB" id="A0A6B9V5X9"/>
<dbReference type="EMBL" id="CP031001">
    <property type="protein sequence ID" value="QHN76780.1"/>
    <property type="molecule type" value="Genomic_DNA"/>
</dbReference>